<evidence type="ECO:0008006" key="4">
    <source>
        <dbReference type="Google" id="ProtNLM"/>
    </source>
</evidence>
<feature type="signal peptide" evidence="1">
    <location>
        <begin position="1"/>
        <end position="23"/>
    </location>
</feature>
<name>A0ABQ7GCZ7_DUNSA</name>
<organism evidence="2 3">
    <name type="scientific">Dunaliella salina</name>
    <name type="common">Green alga</name>
    <name type="synonym">Protococcus salinus</name>
    <dbReference type="NCBI Taxonomy" id="3046"/>
    <lineage>
        <taxon>Eukaryota</taxon>
        <taxon>Viridiplantae</taxon>
        <taxon>Chlorophyta</taxon>
        <taxon>core chlorophytes</taxon>
        <taxon>Chlorophyceae</taxon>
        <taxon>CS clade</taxon>
        <taxon>Chlamydomonadales</taxon>
        <taxon>Dunaliellaceae</taxon>
        <taxon>Dunaliella</taxon>
    </lineage>
</organism>
<keyword evidence="1" id="KW-0732">Signal</keyword>
<accession>A0ABQ7GCZ7</accession>
<feature type="chain" id="PRO_5046382868" description="Secreted protein" evidence="1">
    <location>
        <begin position="24"/>
        <end position="115"/>
    </location>
</feature>
<protein>
    <recommendedName>
        <fullName evidence="4">Secreted protein</fullName>
    </recommendedName>
</protein>
<dbReference type="Proteomes" id="UP000815325">
    <property type="component" value="Unassembled WGS sequence"/>
</dbReference>
<proteinExistence type="predicted"/>
<gene>
    <name evidence="2" type="ORF">DUNSADRAFT_11653</name>
</gene>
<evidence type="ECO:0000313" key="3">
    <source>
        <dbReference type="Proteomes" id="UP000815325"/>
    </source>
</evidence>
<evidence type="ECO:0000313" key="2">
    <source>
        <dbReference type="EMBL" id="KAF5832453.1"/>
    </source>
</evidence>
<keyword evidence="3" id="KW-1185">Reference proteome</keyword>
<evidence type="ECO:0000256" key="1">
    <source>
        <dbReference type="SAM" id="SignalP"/>
    </source>
</evidence>
<dbReference type="EMBL" id="MU069872">
    <property type="protein sequence ID" value="KAF5832453.1"/>
    <property type="molecule type" value="Genomic_DNA"/>
</dbReference>
<comment type="caution">
    <text evidence="2">The sequence shown here is derived from an EMBL/GenBank/DDBJ whole genome shotgun (WGS) entry which is preliminary data.</text>
</comment>
<reference evidence="2" key="1">
    <citation type="submission" date="2017-08" db="EMBL/GenBank/DDBJ databases">
        <authorList>
            <person name="Polle J.E."/>
            <person name="Barry K."/>
            <person name="Cushman J."/>
            <person name="Schmutz J."/>
            <person name="Tran D."/>
            <person name="Hathwaick L.T."/>
            <person name="Yim W.C."/>
            <person name="Jenkins J."/>
            <person name="Mckie-Krisberg Z.M."/>
            <person name="Prochnik S."/>
            <person name="Lindquist E."/>
            <person name="Dockter R.B."/>
            <person name="Adam C."/>
            <person name="Molina H."/>
            <person name="Bunkerborg J."/>
            <person name="Jin E."/>
            <person name="Buchheim M."/>
            <person name="Magnuson J."/>
        </authorList>
    </citation>
    <scope>NUCLEOTIDE SEQUENCE</scope>
    <source>
        <strain evidence="2">CCAP 19/18</strain>
    </source>
</reference>
<sequence length="115" mass="12624">MAGRLKGCTVLLLIITYSQERCAVLQGHAVQSSEHQATRVHSWVHSAFAHKHTEAERMHSASQALHCITGTSGRLKGCAAPMNTIAGRVKGYTVRREHYTALQCFTGRLKGAQRP</sequence>